<evidence type="ECO:0000256" key="1">
    <source>
        <dbReference type="SAM" id="SignalP"/>
    </source>
</evidence>
<dbReference type="Proteomes" id="UP000091846">
    <property type="component" value="Unassembled WGS sequence"/>
</dbReference>
<feature type="chain" id="PRO_5039345873" evidence="1">
    <location>
        <begin position="23"/>
        <end position="91"/>
    </location>
</feature>
<evidence type="ECO:0000313" key="2">
    <source>
        <dbReference type="EMBL" id="OBI42983.1"/>
    </source>
</evidence>
<evidence type="ECO:0000313" key="3">
    <source>
        <dbReference type="Proteomes" id="UP000091846"/>
    </source>
</evidence>
<dbReference type="EMBL" id="LZKI01000064">
    <property type="protein sequence ID" value="OBI42983.1"/>
    <property type="molecule type" value="Genomic_DNA"/>
</dbReference>
<comment type="caution">
    <text evidence="2">The sequence shown here is derived from an EMBL/GenBank/DDBJ whole genome shotgun (WGS) entry which is preliminary data.</text>
</comment>
<sequence length="91" mass="10047">MKTRSTLAASVTLLSTSASFIATTSSRVTREKMSPADQSKSLSRLLIGRILALAVICRVLRLLDIEGHLKVRAEKSMDVEQFKIDLEQSRA</sequence>
<feature type="signal peptide" evidence="1">
    <location>
        <begin position="1"/>
        <end position="22"/>
    </location>
</feature>
<gene>
    <name evidence="2" type="ORF">A5708_19275</name>
</gene>
<proteinExistence type="predicted"/>
<keyword evidence="1" id="KW-0732">Signal</keyword>
<name>A0A1A2Z019_9MYCO</name>
<accession>A0A1A2Z019</accession>
<reference evidence="2 3" key="1">
    <citation type="submission" date="2016-06" db="EMBL/GenBank/DDBJ databases">
        <authorList>
            <person name="Kjaerup R.B."/>
            <person name="Dalgaard T.S."/>
            <person name="Juul-Madsen H.R."/>
        </authorList>
    </citation>
    <scope>NUCLEOTIDE SEQUENCE [LARGE SCALE GENOMIC DNA]</scope>
    <source>
        <strain evidence="2 3">E1334</strain>
    </source>
</reference>
<dbReference type="AlphaFoldDB" id="A0A1A2Z019"/>
<organism evidence="2 3">
    <name type="scientific">Mycobacterium colombiense</name>
    <dbReference type="NCBI Taxonomy" id="339268"/>
    <lineage>
        <taxon>Bacteria</taxon>
        <taxon>Bacillati</taxon>
        <taxon>Actinomycetota</taxon>
        <taxon>Actinomycetes</taxon>
        <taxon>Mycobacteriales</taxon>
        <taxon>Mycobacteriaceae</taxon>
        <taxon>Mycobacterium</taxon>
        <taxon>Mycobacterium avium complex (MAC)</taxon>
    </lineage>
</organism>
<protein>
    <submittedName>
        <fullName evidence="2">Uncharacterized protein</fullName>
    </submittedName>
</protein>